<reference evidence="2 3" key="2">
    <citation type="submission" date="2018-11" db="EMBL/GenBank/DDBJ databases">
        <authorList>
            <consortium name="Pathogen Informatics"/>
        </authorList>
    </citation>
    <scope>NUCLEOTIDE SEQUENCE [LARGE SCALE GENOMIC DNA]</scope>
    <source>
        <strain evidence="2 3">Egypt</strain>
    </source>
</reference>
<feature type="region of interest" description="Disordered" evidence="1">
    <location>
        <begin position="149"/>
        <end position="200"/>
    </location>
</feature>
<organism evidence="4">
    <name type="scientific">Echinostoma caproni</name>
    <dbReference type="NCBI Taxonomy" id="27848"/>
    <lineage>
        <taxon>Eukaryota</taxon>
        <taxon>Metazoa</taxon>
        <taxon>Spiralia</taxon>
        <taxon>Lophotrochozoa</taxon>
        <taxon>Platyhelminthes</taxon>
        <taxon>Trematoda</taxon>
        <taxon>Digenea</taxon>
        <taxon>Plagiorchiida</taxon>
        <taxon>Echinostomata</taxon>
        <taxon>Echinostomatoidea</taxon>
        <taxon>Echinostomatidae</taxon>
        <taxon>Echinostoma</taxon>
    </lineage>
</organism>
<proteinExistence type="predicted"/>
<feature type="compositionally biased region" description="Low complexity" evidence="1">
    <location>
        <begin position="182"/>
        <end position="200"/>
    </location>
</feature>
<feature type="compositionally biased region" description="Low complexity" evidence="1">
    <location>
        <begin position="77"/>
        <end position="102"/>
    </location>
</feature>
<keyword evidence="3" id="KW-1185">Reference proteome</keyword>
<sequence length="623" mass="67075">MNRISRPISTLLGRVVPPTTNQTSTTTPSTTTTPTLNTSPSRTTVIPLPAAHYYYVPLSIDAQLATNVLPPTVTVSRTATPATQTSTPASTTATPSASAPRTVRLNSPMAEDPDPFLQCSSPHFASQRQRVLLPTVHLTSTPVVTAVVGSRPTTTSSGTPGTATWTQMMPPNPTVSSQPPATTTTNSSTESSTTRSDSASNLRFPQLSSLPQQIAFFVSAATNAAASAASASGLHLNHPPFNFLIPSNPLQPTANVSRPYTNIPFAGTDSSDHNLSSGDPSVVAPSWAGVRGDVPLASLPSTPRSFTMFVECLVDAVWFQLSHLAREDGIDLNVPSSVWRPSQTVDRPPRNEWLFRRFLHDVVSTVQSELSVSRPETSPPHPLAPSGHGMRPFAELLDGIRPRLTHLVSHTDTAVRQLSENCLTDGLISLLFNDRVTDGDVPYSSESMESRAISWVCQRVTDTREVIDVRASLASVFRARPSQMEQCVLDDTDLEDLPFVDASSELPINNMEKPLCGSPLPYGVPKPGEIPEPISRALDPHPDSARSLLDAAVATNLPNPEGWHAALPPEWLHVVAGDVTNMNRISPSENGSADQFQRFSDAYIAGMPAKRRKVSSFTVFRNK</sequence>
<dbReference type="AlphaFoldDB" id="A0A183B4G5"/>
<feature type="region of interest" description="Disordered" evidence="1">
    <location>
        <begin position="1"/>
        <end position="41"/>
    </location>
</feature>
<dbReference type="OrthoDB" id="1885901at2759"/>
<evidence type="ECO:0000313" key="3">
    <source>
        <dbReference type="Proteomes" id="UP000272942"/>
    </source>
</evidence>
<dbReference type="Proteomes" id="UP000272942">
    <property type="component" value="Unassembled WGS sequence"/>
</dbReference>
<evidence type="ECO:0000256" key="1">
    <source>
        <dbReference type="SAM" id="MobiDB-lite"/>
    </source>
</evidence>
<gene>
    <name evidence="2" type="ORF">ECPE_LOCUS14100</name>
</gene>
<evidence type="ECO:0000313" key="2">
    <source>
        <dbReference type="EMBL" id="VDP91372.1"/>
    </source>
</evidence>
<feature type="region of interest" description="Disordered" evidence="1">
    <location>
        <begin position="77"/>
        <end position="110"/>
    </location>
</feature>
<protein>
    <submittedName>
        <fullName evidence="4">HECT domain-containing protein</fullName>
    </submittedName>
</protein>
<dbReference type="WBParaSite" id="ECPE_0001414001-mRNA-1">
    <property type="protein sequence ID" value="ECPE_0001414001-mRNA-1"/>
    <property type="gene ID" value="ECPE_0001414001"/>
</dbReference>
<feature type="compositionally biased region" description="Low complexity" evidence="1">
    <location>
        <begin position="149"/>
        <end position="166"/>
    </location>
</feature>
<name>A0A183B4G5_9TREM</name>
<evidence type="ECO:0000313" key="4">
    <source>
        <dbReference type="WBParaSite" id="ECPE_0001414001-mRNA-1"/>
    </source>
</evidence>
<feature type="compositionally biased region" description="Low complexity" evidence="1">
    <location>
        <begin position="17"/>
        <end position="41"/>
    </location>
</feature>
<accession>A0A183B4G5</accession>
<reference evidence="4" key="1">
    <citation type="submission" date="2016-06" db="UniProtKB">
        <authorList>
            <consortium name="WormBaseParasite"/>
        </authorList>
    </citation>
    <scope>IDENTIFICATION</scope>
</reference>
<dbReference type="EMBL" id="UZAN01056713">
    <property type="protein sequence ID" value="VDP91372.1"/>
    <property type="molecule type" value="Genomic_DNA"/>
</dbReference>